<dbReference type="InterPro" id="IPR052802">
    <property type="entry name" value="KNTC1"/>
</dbReference>
<dbReference type="GO" id="GO:0000070">
    <property type="term" value="P:mitotic sister chromatid segregation"/>
    <property type="evidence" value="ECO:0007669"/>
    <property type="project" value="TreeGrafter"/>
</dbReference>
<keyword evidence="2" id="KW-1185">Reference proteome</keyword>
<name>A0A0M3IK46_ASCLU</name>
<dbReference type="WBParaSite" id="ALUE_0001908801-mRNA-1">
    <property type="protein sequence ID" value="ALUE_0001908801-mRNA-1"/>
    <property type="gene ID" value="ALUE_0001908801"/>
</dbReference>
<evidence type="ECO:0000313" key="3">
    <source>
        <dbReference type="WBParaSite" id="ALUE_0001908801-mRNA-1"/>
    </source>
</evidence>
<dbReference type="Pfam" id="PF24520">
    <property type="entry name" value="ARM_KNTC1_1st"/>
    <property type="match status" value="1"/>
</dbReference>
<evidence type="ECO:0000259" key="1">
    <source>
        <dbReference type="Pfam" id="PF24520"/>
    </source>
</evidence>
<dbReference type="InterPro" id="IPR055403">
    <property type="entry name" value="ARM_KNTC1_1st"/>
</dbReference>
<dbReference type="GO" id="GO:1903394">
    <property type="term" value="P:protein localization to kinetochore involved in kinetochore assembly"/>
    <property type="evidence" value="ECO:0007669"/>
    <property type="project" value="TreeGrafter"/>
</dbReference>
<dbReference type="Proteomes" id="UP000036681">
    <property type="component" value="Unplaced"/>
</dbReference>
<dbReference type="AlphaFoldDB" id="A0A0M3IK46"/>
<dbReference type="GO" id="GO:0031267">
    <property type="term" value="F:small GTPase binding"/>
    <property type="evidence" value="ECO:0007669"/>
    <property type="project" value="TreeGrafter"/>
</dbReference>
<dbReference type="GO" id="GO:0005828">
    <property type="term" value="C:kinetochore microtubule"/>
    <property type="evidence" value="ECO:0007669"/>
    <property type="project" value="TreeGrafter"/>
</dbReference>
<proteinExistence type="predicted"/>
<sequence>MASFDVESPWTKFIDDSLWKEVFLEFCKDGCFSEALIVWQRYLKEMREWMREEVDTLQQIVSLIQQVVSVDMSKLWAALQLLELEVLPMAFAKDPLSTISMCTTWLKSLAAVLELQQPAEFPSNALKALSVVERVMHSLIEECVTPAETAEVAHILMKTRVDSEDVNDFMGELNVYVKNLREMEKLRSVYECPMTYAKYTVETVESICYLILERVRSVHLIKGNIERYAKPYMIEHHLDFNRTLYNYIIVETVESICYLILERVRSVHLIKGNIERYAKPYMIEHHLDFNRTLYNYIIKVSSKCSASVGDSNPWDERCLAVAEMISCRGLRCEALIGIARRAHPPWSAPLKKAIQMMLDDRSLDNTMQTRLRYECDFAAFAQVMMRYAVPMATVKMCVQSKQIFMAAIDFVFREVEVKTDPLERLQDALTIVDLSQKIKAGIINRTDCITHFAIFSIRHGKEEDGFTLLIKCLTHLDETERAIVMKSIIGHVVVAVNSPITSRNNDLRLRKIGAAICILERFAEKNDDNVQLLMKLRAVRDLQVKYSLIVRLNLFDDDELKVALLKEFSDDNVQLLMKLRAVRDLQVKYSLTVRLNLFDDDELKVALLKEFTRSLCKELLINVEVAFDVLLECAVAHNDALSSLQFAQRALADIDQPSKHFLDSLMHSCCAALVMMARMAEEKDVEPGLALVPTRTVANIGDQKQSFAALVRLERRQEEI</sequence>
<protein>
    <submittedName>
        <fullName evidence="3">WASH complex subunit strumpellin</fullName>
    </submittedName>
</protein>
<dbReference type="GO" id="GO:1990423">
    <property type="term" value="C:RZZ complex"/>
    <property type="evidence" value="ECO:0007669"/>
    <property type="project" value="TreeGrafter"/>
</dbReference>
<organism evidence="2 3">
    <name type="scientific">Ascaris lumbricoides</name>
    <name type="common">Giant roundworm</name>
    <dbReference type="NCBI Taxonomy" id="6252"/>
    <lineage>
        <taxon>Eukaryota</taxon>
        <taxon>Metazoa</taxon>
        <taxon>Ecdysozoa</taxon>
        <taxon>Nematoda</taxon>
        <taxon>Chromadorea</taxon>
        <taxon>Rhabditida</taxon>
        <taxon>Spirurina</taxon>
        <taxon>Ascaridomorpha</taxon>
        <taxon>Ascaridoidea</taxon>
        <taxon>Ascarididae</taxon>
        <taxon>Ascaris</taxon>
    </lineage>
</organism>
<reference evidence="3" key="1">
    <citation type="submission" date="2016-05" db="UniProtKB">
        <authorList>
            <consortium name="WormBaseParasite"/>
        </authorList>
    </citation>
    <scope>IDENTIFICATION</scope>
</reference>
<dbReference type="GO" id="GO:0007094">
    <property type="term" value="P:mitotic spindle assembly checkpoint signaling"/>
    <property type="evidence" value="ECO:0007669"/>
    <property type="project" value="TreeGrafter"/>
</dbReference>
<dbReference type="PANTHER" id="PTHR15688">
    <property type="entry name" value="KINETOCHORE-ASSOCIATED PROTEIN 1"/>
    <property type="match status" value="1"/>
</dbReference>
<feature type="domain" description="KNTC1 first ARM-repeats" evidence="1">
    <location>
        <begin position="7"/>
        <end position="126"/>
    </location>
</feature>
<dbReference type="GO" id="GO:0005737">
    <property type="term" value="C:cytoplasm"/>
    <property type="evidence" value="ECO:0007669"/>
    <property type="project" value="TreeGrafter"/>
</dbReference>
<evidence type="ECO:0000313" key="2">
    <source>
        <dbReference type="Proteomes" id="UP000036681"/>
    </source>
</evidence>
<accession>A0A0M3IK46</accession>
<dbReference type="PANTHER" id="PTHR15688:SF1">
    <property type="entry name" value="KINETOCHORE-ASSOCIATED PROTEIN 1"/>
    <property type="match status" value="1"/>
</dbReference>